<feature type="region of interest" description="Disordered" evidence="1">
    <location>
        <begin position="100"/>
        <end position="119"/>
    </location>
</feature>
<keyword evidence="3" id="KW-1185">Reference proteome</keyword>
<accession>A0AAE1QXJ0</accession>
<evidence type="ECO:0000313" key="3">
    <source>
        <dbReference type="Proteomes" id="UP001291623"/>
    </source>
</evidence>
<dbReference type="EMBL" id="JAVYJV010000022">
    <property type="protein sequence ID" value="KAK4341131.1"/>
    <property type="molecule type" value="Genomic_DNA"/>
</dbReference>
<evidence type="ECO:0000256" key="1">
    <source>
        <dbReference type="SAM" id="MobiDB-lite"/>
    </source>
</evidence>
<dbReference type="Proteomes" id="UP001291623">
    <property type="component" value="Unassembled WGS sequence"/>
</dbReference>
<evidence type="ECO:0000313" key="2">
    <source>
        <dbReference type="EMBL" id="KAK4341131.1"/>
    </source>
</evidence>
<protein>
    <submittedName>
        <fullName evidence="2">Uncharacterized protein</fullName>
    </submittedName>
</protein>
<comment type="caution">
    <text evidence="2">The sequence shown here is derived from an EMBL/GenBank/DDBJ whole genome shotgun (WGS) entry which is preliminary data.</text>
</comment>
<dbReference type="AlphaFoldDB" id="A0AAE1QXJ0"/>
<organism evidence="2 3">
    <name type="scientific">Anisodus tanguticus</name>
    <dbReference type="NCBI Taxonomy" id="243964"/>
    <lineage>
        <taxon>Eukaryota</taxon>
        <taxon>Viridiplantae</taxon>
        <taxon>Streptophyta</taxon>
        <taxon>Embryophyta</taxon>
        <taxon>Tracheophyta</taxon>
        <taxon>Spermatophyta</taxon>
        <taxon>Magnoliopsida</taxon>
        <taxon>eudicotyledons</taxon>
        <taxon>Gunneridae</taxon>
        <taxon>Pentapetalae</taxon>
        <taxon>asterids</taxon>
        <taxon>lamiids</taxon>
        <taxon>Solanales</taxon>
        <taxon>Solanaceae</taxon>
        <taxon>Solanoideae</taxon>
        <taxon>Hyoscyameae</taxon>
        <taxon>Anisodus</taxon>
    </lineage>
</organism>
<reference evidence="2" key="1">
    <citation type="submission" date="2023-12" db="EMBL/GenBank/DDBJ databases">
        <title>Genome assembly of Anisodus tanguticus.</title>
        <authorList>
            <person name="Wang Y.-J."/>
        </authorList>
    </citation>
    <scope>NUCLEOTIDE SEQUENCE</scope>
    <source>
        <strain evidence="2">KB-2021</strain>
        <tissue evidence="2">Leaf</tissue>
    </source>
</reference>
<sequence length="168" mass="19129">MALALISLGSAEVPPPPYQVQIVPKDKTRNKKYNKQAKTLHGLLILVPDALLSALIHPPLIMTVCRWFTDVPEYIEVKRIKEIHFDENLRNLILTTQNDGPSKWAPTDKTERSSKKVTRPCEKKEITGYNVNNMFAINLLQIQLQFIFIINGKSKFISMASDPRGFQV</sequence>
<proteinExistence type="predicted"/>
<gene>
    <name evidence="2" type="ORF">RND71_039632</name>
</gene>
<feature type="compositionally biased region" description="Basic and acidic residues" evidence="1">
    <location>
        <begin position="106"/>
        <end position="119"/>
    </location>
</feature>
<name>A0AAE1QXJ0_9SOLA</name>